<evidence type="ECO:0000313" key="1">
    <source>
        <dbReference type="EMBL" id="GGM85222.1"/>
    </source>
</evidence>
<accession>A0ABQ2HNS5</accession>
<name>A0ABQ2HNS5_9BACT</name>
<dbReference type="Proteomes" id="UP000632339">
    <property type="component" value="Unassembled WGS sequence"/>
</dbReference>
<protein>
    <recommendedName>
        <fullName evidence="3">Gliding motility-associated-like protein</fullName>
    </recommendedName>
</protein>
<evidence type="ECO:0008006" key="3">
    <source>
        <dbReference type="Google" id="ProtNLM"/>
    </source>
</evidence>
<proteinExistence type="predicted"/>
<dbReference type="InterPro" id="IPR013783">
    <property type="entry name" value="Ig-like_fold"/>
</dbReference>
<dbReference type="NCBIfam" id="TIGR04131">
    <property type="entry name" value="Bac_Flav_CTERM"/>
    <property type="match status" value="1"/>
</dbReference>
<dbReference type="Pfam" id="PF13585">
    <property type="entry name" value="CHU_C"/>
    <property type="match status" value="1"/>
</dbReference>
<sequence length="668" mass="73158">MQGNDMKWNALHILLFLLFYVPFARAQTKHTYRFNNNLEVAKPECGPDLQLAAALGSCAAGTLPGIFSRDVLPCGVQRAVYHNNLNWGFMYPNTNGLVTETYTIQLYLKVTAWGPDWTRIIDFSNGASDNGIYFKKPPGSNERCLDFYPNGIQGNCPYFDNSTYYLLTFTRDGATGTVSVYVDNQLFTSYKDLQKNYVGKAGTPIYIFRDDQIKSCESGEANFAYLAFHNRYFSKTDVDKSFSEICYEANINSYADFSISPNPTCEFPKNIEIKYTGSIPAPGTGYDIKWDWDGGTVVSGSGMGPYVLNWNSPGKKNITLTVANPGCPNKPLENSKQAIISNLDLTTSVTAGNCDTGTEGSIALTPKDGAAPYQYSMDSVNYQASNIFKKPAGNYRVFVKDGNDCVVGKNVALQFTSDINVRIMPDTTVCEGQSVQLVTESNGESFAWSPLAGLDNATAREPIAAPPATTSYIVTATKGFCTQTDTIRVGIAPKIEVNVTPDAVVEYNVPFQLNATSPQVQNYAQARFLWSPADGLNDPNIQSPIALLLEDRSYTVDVTSELGCTGQGQVNLSIKRQESINIPTAFTPNGDGRNELLLPVVNGIETIRYFRIYNRWGQVVFSTNQLNAGWDGTFKGSAAASGTYVWEIEGVSTKGKVISKKGAVMLLE</sequence>
<reference evidence="2" key="1">
    <citation type="journal article" date="2019" name="Int. J. Syst. Evol. Microbiol.">
        <title>The Global Catalogue of Microorganisms (GCM) 10K type strain sequencing project: providing services to taxonomists for standard genome sequencing and annotation.</title>
        <authorList>
            <consortium name="The Broad Institute Genomics Platform"/>
            <consortium name="The Broad Institute Genome Sequencing Center for Infectious Disease"/>
            <person name="Wu L."/>
            <person name="Ma J."/>
        </authorList>
    </citation>
    <scope>NUCLEOTIDE SEQUENCE [LARGE SCALE GENOMIC DNA]</scope>
    <source>
        <strain evidence="2">CGMCC 1.6375</strain>
    </source>
</reference>
<dbReference type="EMBL" id="BMLI01000001">
    <property type="protein sequence ID" value="GGM85222.1"/>
    <property type="molecule type" value="Genomic_DNA"/>
</dbReference>
<evidence type="ECO:0000313" key="2">
    <source>
        <dbReference type="Proteomes" id="UP000632339"/>
    </source>
</evidence>
<gene>
    <name evidence="1" type="ORF">GCM10010967_16520</name>
</gene>
<dbReference type="SUPFAM" id="SSF49899">
    <property type="entry name" value="Concanavalin A-like lectins/glucanases"/>
    <property type="match status" value="1"/>
</dbReference>
<organism evidence="1 2">
    <name type="scientific">Dyadobacter beijingensis</name>
    <dbReference type="NCBI Taxonomy" id="365489"/>
    <lineage>
        <taxon>Bacteria</taxon>
        <taxon>Pseudomonadati</taxon>
        <taxon>Bacteroidota</taxon>
        <taxon>Cytophagia</taxon>
        <taxon>Cytophagales</taxon>
        <taxon>Spirosomataceae</taxon>
        <taxon>Dyadobacter</taxon>
    </lineage>
</organism>
<keyword evidence="2" id="KW-1185">Reference proteome</keyword>
<dbReference type="Gene3D" id="2.60.40.10">
    <property type="entry name" value="Immunoglobulins"/>
    <property type="match status" value="1"/>
</dbReference>
<comment type="caution">
    <text evidence="1">The sequence shown here is derived from an EMBL/GenBank/DDBJ whole genome shotgun (WGS) entry which is preliminary data.</text>
</comment>
<dbReference type="InterPro" id="IPR013320">
    <property type="entry name" value="ConA-like_dom_sf"/>
</dbReference>
<dbReference type="Gene3D" id="2.60.120.200">
    <property type="match status" value="1"/>
</dbReference>
<dbReference type="InterPro" id="IPR026341">
    <property type="entry name" value="T9SS_type_B"/>
</dbReference>